<dbReference type="SUPFAM" id="SSF46785">
    <property type="entry name" value="Winged helix' DNA-binding domain"/>
    <property type="match status" value="1"/>
</dbReference>
<dbReference type="PANTHER" id="PTHR39168:SF1">
    <property type="entry name" value="TRANSCRIPTIONAL REGULATORY PROTEIN"/>
    <property type="match status" value="1"/>
</dbReference>
<dbReference type="InterPro" id="IPR052543">
    <property type="entry name" value="HTH_Metal-responsive_Reg"/>
</dbReference>
<evidence type="ECO:0000313" key="2">
    <source>
        <dbReference type="EMBL" id="MFD1785605.1"/>
    </source>
</evidence>
<comment type="caution">
    <text evidence="2">The sequence shown here is derived from an EMBL/GenBank/DDBJ whole genome shotgun (WGS) entry which is preliminary data.</text>
</comment>
<proteinExistence type="predicted"/>
<feature type="domain" description="HTH arsR-type" evidence="1">
    <location>
        <begin position="1"/>
        <end position="94"/>
    </location>
</feature>
<dbReference type="InterPro" id="IPR036390">
    <property type="entry name" value="WH_DNA-bd_sf"/>
</dbReference>
<organism evidence="2 3">
    <name type="scientific">Phenylobacterium terrae</name>
    <dbReference type="NCBI Taxonomy" id="2665495"/>
    <lineage>
        <taxon>Bacteria</taxon>
        <taxon>Pseudomonadati</taxon>
        <taxon>Pseudomonadota</taxon>
        <taxon>Alphaproteobacteria</taxon>
        <taxon>Caulobacterales</taxon>
        <taxon>Caulobacteraceae</taxon>
        <taxon>Phenylobacterium</taxon>
    </lineage>
</organism>
<dbReference type="PROSITE" id="PS50987">
    <property type="entry name" value="HTH_ARSR_2"/>
    <property type="match status" value="1"/>
</dbReference>
<gene>
    <name evidence="2" type="ORF">ACFSC0_19575</name>
</gene>
<dbReference type="EMBL" id="JBHUEY010000012">
    <property type="protein sequence ID" value="MFD1785605.1"/>
    <property type="molecule type" value="Genomic_DNA"/>
</dbReference>
<protein>
    <submittedName>
        <fullName evidence="2">ArsR/SmtB family transcription factor</fullName>
    </submittedName>
</protein>
<dbReference type="PANTHER" id="PTHR39168">
    <property type="entry name" value="TRANSCRIPTIONAL REGULATOR-RELATED"/>
    <property type="match status" value="1"/>
</dbReference>
<dbReference type="SMART" id="SM00418">
    <property type="entry name" value="HTH_ARSR"/>
    <property type="match status" value="1"/>
</dbReference>
<dbReference type="Pfam" id="PF01022">
    <property type="entry name" value="HTH_5"/>
    <property type="match status" value="1"/>
</dbReference>
<keyword evidence="3" id="KW-1185">Reference proteome</keyword>
<evidence type="ECO:0000259" key="1">
    <source>
        <dbReference type="PROSITE" id="PS50987"/>
    </source>
</evidence>
<dbReference type="Gene3D" id="1.10.10.10">
    <property type="entry name" value="Winged helix-like DNA-binding domain superfamily/Winged helix DNA-binding domain"/>
    <property type="match status" value="1"/>
</dbReference>
<dbReference type="InterPro" id="IPR001845">
    <property type="entry name" value="HTH_ArsR_DNA-bd_dom"/>
</dbReference>
<dbReference type="InterPro" id="IPR011991">
    <property type="entry name" value="ArsR-like_HTH"/>
</dbReference>
<dbReference type="CDD" id="cd00090">
    <property type="entry name" value="HTH_ARSR"/>
    <property type="match status" value="1"/>
</dbReference>
<name>A0ABW4N8I0_9CAUL</name>
<evidence type="ECO:0000313" key="3">
    <source>
        <dbReference type="Proteomes" id="UP001597237"/>
    </source>
</evidence>
<dbReference type="InterPro" id="IPR036388">
    <property type="entry name" value="WH-like_DNA-bd_sf"/>
</dbReference>
<dbReference type="RefSeq" id="WP_377281644.1">
    <property type="nucleotide sequence ID" value="NZ_JBHRSI010000004.1"/>
</dbReference>
<sequence>MSNIARLAEIGALVGDPGRCAMLVALMDGRALTASELAHAAGVTPSTASSHLAQLTQAELLLVVRQGRHRYHRIASPEVARMLEGIMAVASMAPAVRPVTTGPRDRDMRHLRTCYDHLAGSLAVAIADSMAQRGEIILGPEGGRLTGAGEALLGRLSIDLTDRRAGLVRPCLDWSERRFHLGGGLGATLQQAFLQRGWIRLSPRSRAVVLSQQGRGALREVFDLRS</sequence>
<reference evidence="3" key="1">
    <citation type="journal article" date="2019" name="Int. J. Syst. Evol. Microbiol.">
        <title>The Global Catalogue of Microorganisms (GCM) 10K type strain sequencing project: providing services to taxonomists for standard genome sequencing and annotation.</title>
        <authorList>
            <consortium name="The Broad Institute Genomics Platform"/>
            <consortium name="The Broad Institute Genome Sequencing Center for Infectious Disease"/>
            <person name="Wu L."/>
            <person name="Ma J."/>
        </authorList>
    </citation>
    <scope>NUCLEOTIDE SEQUENCE [LARGE SCALE GENOMIC DNA]</scope>
    <source>
        <strain evidence="3">DFY28</strain>
    </source>
</reference>
<dbReference type="Proteomes" id="UP001597237">
    <property type="component" value="Unassembled WGS sequence"/>
</dbReference>
<accession>A0ABW4N8I0</accession>